<dbReference type="InterPro" id="IPR046780">
    <property type="entry name" value="aBig_2"/>
</dbReference>
<feature type="domain" description="SLH" evidence="3">
    <location>
        <begin position="31"/>
        <end position="94"/>
    </location>
</feature>
<proteinExistence type="predicted"/>
<dbReference type="InterPro" id="IPR013783">
    <property type="entry name" value="Ig-like_fold"/>
</dbReference>
<protein>
    <recommendedName>
        <fullName evidence="3">SLH domain-containing protein</fullName>
    </recommendedName>
</protein>
<dbReference type="InterPro" id="IPR051465">
    <property type="entry name" value="Cell_Envelope_Struct_Comp"/>
</dbReference>
<dbReference type="Gene3D" id="2.60.40.1080">
    <property type="match status" value="1"/>
</dbReference>
<feature type="signal peptide" evidence="2">
    <location>
        <begin position="1"/>
        <end position="28"/>
    </location>
</feature>
<evidence type="ECO:0000259" key="3">
    <source>
        <dbReference type="PROSITE" id="PS51272"/>
    </source>
</evidence>
<keyword evidence="1 2" id="KW-0732">Signal</keyword>
<evidence type="ECO:0000256" key="2">
    <source>
        <dbReference type="SAM" id="SignalP"/>
    </source>
</evidence>
<feature type="domain" description="SLH" evidence="3">
    <location>
        <begin position="96"/>
        <end position="155"/>
    </location>
</feature>
<dbReference type="EMBL" id="SIRE01000047">
    <property type="protein sequence ID" value="TBL68324.1"/>
    <property type="molecule type" value="Genomic_DNA"/>
</dbReference>
<reference evidence="4 5" key="1">
    <citation type="submission" date="2019-02" db="EMBL/GenBank/DDBJ databases">
        <title>Paenibacillus sp. nov., isolated from surface-sterilized tissue of Thalictrum simplex L.</title>
        <authorList>
            <person name="Tuo L."/>
        </authorList>
    </citation>
    <scope>NUCLEOTIDE SEQUENCE [LARGE SCALE GENOMIC DNA]</scope>
    <source>
        <strain evidence="4 5">N2SHLJ1</strain>
    </source>
</reference>
<dbReference type="Pfam" id="PF20578">
    <property type="entry name" value="aBig_2"/>
    <property type="match status" value="1"/>
</dbReference>
<dbReference type="Gene3D" id="2.60.40.1220">
    <property type="match status" value="1"/>
</dbReference>
<sequence>MFLQKGRSILSVVLVFVLLFSILTPAMASEAAAAEFEDIHDSYAQKEIQSLVDTGVISGYEDGSFQPNKAMSRAELAKIIALSLGLKENAEKGSVFNDVDRDGWYNGFVGALVETGITQGTSETTFAPDAKVTREELVVFFIRAMGLEETAGKLPVVAQLSDFNEVSSWAQAPLSLAFKIGFVNGIENADGSLRFSPRNHAERQALARLAYEFKTNKAKYIDKAKELVHSAEFAVSSVNAVNNSTIEVTFNREILAFDATDFTFDNGLSILKVELKSDSKSVIVLTTSAQTEGTVYKLSYKGKDTGKMFTGLAAASFGGGGGGGGGSGTITNDNPAKSDLDKLNSGGTYDSLTITASGTAGPSDGTGKTIVTGTLTLNPGASGEITLQNVVAANIVVASGSPNSIKLANTMITTLRVAAANQPNPVRIESLAGSEVTNTDIQSKVIMESTAGSLGMIKIGSGAQGQEIELRGTIKGDVTVEGQGATIKLAPPKDGGTTSVANLNVGTNATIAMNAGVSLDQVTITGSNTNIALAGEGEIRSVTVSSEAEGATLNLASTHISSIHLNANIKLEGTVDVIGTVQLTAAPGIVVEVSADVVNTLKDHAISAIAAIGDFNAYSAEIDARIMEAETLANNAILLGVAEADIPDYSTKLFEVKRKMTGFTLDAANTDLKIVFAGNDSVNAVTENITLPIVDAIRGVSISWKSSNSSVVSSGGIVTRPAFGEANAQVDLTARLSKNGQEREVVFSIIVLAQSVPTDPTAPTLVSLTIEPNGVINLTASGAIQQLIVMANYSNGTVVPVTNIANYTSGLPAVATVSKEGIVTAAANGTAVIAVSYGGKTASVTVIVDIAALTLRGIAGDSQVSLLWSPLGTNVTYQVYGSTVSGSYTSMPASVTSITYTASRLNNGTPYYFIVKAVKDGMILTSNEVSVTPSADAVQKTATPKVNGSVYPNGFVLTGTTEPRLNDVPSSVTLSKQDGTIITGNGVGPDGSFRMMWLYSDSPNVTLSAGEELLLTAQVYGQAKSDPVKIVVQNTNGQTAMPTVSGIVYETGNSGYAEPEAYVILKGLSGYSLTARAEVGDGENNGFYFFHTSEGLKAGDQVTLTAVLLGKATSDPVTVTVQPSEKTMVPTFTGYVYPNGAQINGKSEPRSVYLPTLITLSKQNGTIVAMSGTGSDGLFTINDIYPNVTLLAGEELLLTAEAFGKKKSDPVKIIVQATSGRTAPVMTDIVNDTLISGWAQFGSLVRIKSNTSGGDGNDIWVRASMQDGYFSLSYLQSGIFNAGDQLTITATLIGQETSDPIHVTVQSAPKTDTPSFTGNVYPNALIIQGKAEEGAFEKWTKVTLSKQDGTYLYGIGVSSADGAFYAKDLFTNPDVSVVAGEELLMTAQAYGKKTSDPVKIIVQEAASQTAAPRTETVSEAIISGSAEPGAIITIKKGSSKYVTWMSWTNDDGTFSADMLLTGLFNAGDQVTITATVMGKATSVPVISIVQASPKTAMPVVNGNVYPNGFTLNGSVDSGSRNTDITLTKQDGTFIGSYSIASDSTFSAKQVVWSYVTLTVGEEIWVMAQAYGKKKSDPVKMTVQATSGQTAVPTFNDNVIGTNRFSGHAEPGAIITLKSDTRGYYNTTIASPDGSYSIYWPTELNKAGDQLSLSATTIGKATSDTVHITLVASP</sequence>
<keyword evidence="5" id="KW-1185">Reference proteome</keyword>
<feature type="chain" id="PRO_5020697613" description="SLH domain-containing protein" evidence="2">
    <location>
        <begin position="29"/>
        <end position="1673"/>
    </location>
</feature>
<dbReference type="PANTHER" id="PTHR43308:SF5">
    <property type="entry name" value="S-LAYER PROTEIN _ PEPTIDOGLYCAN ENDO-BETA-N-ACETYLGLUCOSAMINIDASE"/>
    <property type="match status" value="1"/>
</dbReference>
<evidence type="ECO:0000313" key="5">
    <source>
        <dbReference type="Proteomes" id="UP000293142"/>
    </source>
</evidence>
<dbReference type="SUPFAM" id="SSF49373">
    <property type="entry name" value="Invasin/intimin cell-adhesion fragments"/>
    <property type="match status" value="1"/>
</dbReference>
<evidence type="ECO:0000256" key="1">
    <source>
        <dbReference type="ARBA" id="ARBA00022729"/>
    </source>
</evidence>
<dbReference type="Proteomes" id="UP000293142">
    <property type="component" value="Unassembled WGS sequence"/>
</dbReference>
<dbReference type="SUPFAM" id="SSF49265">
    <property type="entry name" value="Fibronectin type III"/>
    <property type="match status" value="1"/>
</dbReference>
<dbReference type="InterPro" id="IPR036116">
    <property type="entry name" value="FN3_sf"/>
</dbReference>
<dbReference type="InterPro" id="IPR014755">
    <property type="entry name" value="Cu-Rt/internalin_Ig-like"/>
</dbReference>
<dbReference type="PANTHER" id="PTHR43308">
    <property type="entry name" value="OUTER MEMBRANE PROTEIN ALPHA-RELATED"/>
    <property type="match status" value="1"/>
</dbReference>
<dbReference type="InterPro" id="IPR008964">
    <property type="entry name" value="Invasin/intimin_cell_adhesion"/>
</dbReference>
<evidence type="ECO:0000313" key="4">
    <source>
        <dbReference type="EMBL" id="TBL68324.1"/>
    </source>
</evidence>
<name>A0A4Q9DCM1_9BACL</name>
<dbReference type="OrthoDB" id="185675at2"/>
<dbReference type="InterPro" id="IPR001119">
    <property type="entry name" value="SLH_dom"/>
</dbReference>
<dbReference type="Gene3D" id="2.60.40.10">
    <property type="entry name" value="Immunoglobulins"/>
    <property type="match status" value="1"/>
</dbReference>
<dbReference type="Pfam" id="PF00395">
    <property type="entry name" value="SLH"/>
    <property type="match status" value="2"/>
</dbReference>
<dbReference type="PROSITE" id="PS51272">
    <property type="entry name" value="SLH"/>
    <property type="match status" value="2"/>
</dbReference>
<dbReference type="RefSeq" id="WP_131018907.1">
    <property type="nucleotide sequence ID" value="NZ_SIRE01000047.1"/>
</dbReference>
<comment type="caution">
    <text evidence="4">The sequence shown here is derived from an EMBL/GenBank/DDBJ whole genome shotgun (WGS) entry which is preliminary data.</text>
</comment>
<gene>
    <name evidence="4" type="ORF">EYB31_38400</name>
</gene>
<accession>A0A4Q9DCM1</accession>
<organism evidence="4 5">
    <name type="scientific">Paenibacillus thalictri</name>
    <dbReference type="NCBI Taxonomy" id="2527873"/>
    <lineage>
        <taxon>Bacteria</taxon>
        <taxon>Bacillati</taxon>
        <taxon>Bacillota</taxon>
        <taxon>Bacilli</taxon>
        <taxon>Bacillales</taxon>
        <taxon>Paenibacillaceae</taxon>
        <taxon>Paenibacillus</taxon>
    </lineage>
</organism>